<dbReference type="InterPro" id="IPR017871">
    <property type="entry name" value="ABC_transporter-like_CS"/>
</dbReference>
<dbReference type="Pfam" id="PF08352">
    <property type="entry name" value="oligo_HPY"/>
    <property type="match status" value="1"/>
</dbReference>
<reference evidence="6 7" key="1">
    <citation type="submission" date="2015-07" db="EMBL/GenBank/DDBJ databases">
        <title>Whole genome sequence of Thermanaerothrix daxensis DSM 23592.</title>
        <authorList>
            <person name="Hemp J."/>
            <person name="Ward L.M."/>
            <person name="Pace L.A."/>
            <person name="Fischer W.W."/>
        </authorList>
    </citation>
    <scope>NUCLEOTIDE SEQUENCE [LARGE SCALE GENOMIC DNA]</scope>
    <source>
        <strain evidence="6 7">GNS-1</strain>
    </source>
</reference>
<evidence type="ECO:0000256" key="1">
    <source>
        <dbReference type="ARBA" id="ARBA00005417"/>
    </source>
</evidence>
<dbReference type="GO" id="GO:0055085">
    <property type="term" value="P:transmembrane transport"/>
    <property type="evidence" value="ECO:0007669"/>
    <property type="project" value="UniProtKB-ARBA"/>
</dbReference>
<evidence type="ECO:0000256" key="4">
    <source>
        <dbReference type="ARBA" id="ARBA00022840"/>
    </source>
</evidence>
<evidence type="ECO:0000259" key="5">
    <source>
        <dbReference type="PROSITE" id="PS50893"/>
    </source>
</evidence>
<comment type="similarity">
    <text evidence="1">Belongs to the ABC transporter superfamily.</text>
</comment>
<dbReference type="NCBIfam" id="TIGR01727">
    <property type="entry name" value="oligo_HPY"/>
    <property type="match status" value="1"/>
</dbReference>
<dbReference type="STRING" id="869279.SE15_08965"/>
<dbReference type="PATRIC" id="fig|869279.4.peg.1397"/>
<dbReference type="AlphaFoldDB" id="A0A0P6Y0E4"/>
<dbReference type="PROSITE" id="PS50893">
    <property type="entry name" value="ABC_TRANSPORTER_2"/>
    <property type="match status" value="1"/>
</dbReference>
<sequence length="332" mass="36610">MTPNGIPLVQVTGLKKYYPVGGNIFNPGRLKVHAVDDISFTILAGKSLGLVGESGCGKTTTGKLLTRLIDPTEGKILIADEKNNLVDLAALKGKELKRFRRRVQMIFQDPYESLNPRLTIFDIVAEPLAVQGIGTVLDREVMVARMLEQVGLTPATSFMFRYPHELSGGQRQRVAIARALVINPSFVVADEPTSMLDVSIRTGVMNLMMDLAQQLEVSYLYITHDLAVARYTSDMLAVMYMGKIVEYGPTEEVLHHPLHPYTRALISAVPVPDPTFKRGTPEIKGSISKPINPAPRCRFFERCPIAAKVCEDNDHPPLEDKGGGHLAACYRV</sequence>
<dbReference type="InterPro" id="IPR050319">
    <property type="entry name" value="ABC_transp_ATP-bind"/>
</dbReference>
<feature type="domain" description="ABC transporter" evidence="5">
    <location>
        <begin position="9"/>
        <end position="266"/>
    </location>
</feature>
<dbReference type="GO" id="GO:0015833">
    <property type="term" value="P:peptide transport"/>
    <property type="evidence" value="ECO:0007669"/>
    <property type="project" value="InterPro"/>
</dbReference>
<dbReference type="Proteomes" id="UP000050544">
    <property type="component" value="Unassembled WGS sequence"/>
</dbReference>
<dbReference type="InterPro" id="IPR003439">
    <property type="entry name" value="ABC_transporter-like_ATP-bd"/>
</dbReference>
<dbReference type="GO" id="GO:0016887">
    <property type="term" value="F:ATP hydrolysis activity"/>
    <property type="evidence" value="ECO:0007669"/>
    <property type="project" value="InterPro"/>
</dbReference>
<proteinExistence type="inferred from homology"/>
<comment type="caution">
    <text evidence="6">The sequence shown here is derived from an EMBL/GenBank/DDBJ whole genome shotgun (WGS) entry which is preliminary data.</text>
</comment>
<keyword evidence="4" id="KW-0067">ATP-binding</keyword>
<dbReference type="GO" id="GO:0005524">
    <property type="term" value="F:ATP binding"/>
    <property type="evidence" value="ECO:0007669"/>
    <property type="project" value="UniProtKB-KW"/>
</dbReference>
<protein>
    <submittedName>
        <fullName evidence="6">Peptide ABC transporter ATPase</fullName>
    </submittedName>
</protein>
<name>A0A0P6Y0E4_9CHLR</name>
<keyword evidence="7" id="KW-1185">Reference proteome</keyword>
<dbReference type="PANTHER" id="PTHR43776:SF8">
    <property type="entry name" value="ABC TRANSPORTER, ATP-BINDING PROTEIN"/>
    <property type="match status" value="1"/>
</dbReference>
<evidence type="ECO:0000256" key="2">
    <source>
        <dbReference type="ARBA" id="ARBA00022448"/>
    </source>
</evidence>
<dbReference type="RefSeq" id="WP_054521778.1">
    <property type="nucleotide sequence ID" value="NZ_LGKO01000005.1"/>
</dbReference>
<keyword evidence="3" id="KW-0547">Nucleotide-binding</keyword>
<dbReference type="PANTHER" id="PTHR43776">
    <property type="entry name" value="TRANSPORT ATP-BINDING PROTEIN"/>
    <property type="match status" value="1"/>
</dbReference>
<accession>A0A0P6Y0E4</accession>
<dbReference type="OrthoDB" id="9806285at2"/>
<evidence type="ECO:0000313" key="6">
    <source>
        <dbReference type="EMBL" id="KPL82319.1"/>
    </source>
</evidence>
<evidence type="ECO:0000313" key="7">
    <source>
        <dbReference type="Proteomes" id="UP000050544"/>
    </source>
</evidence>
<dbReference type="InterPro" id="IPR003593">
    <property type="entry name" value="AAA+_ATPase"/>
</dbReference>
<gene>
    <name evidence="6" type="ORF">SE15_08965</name>
</gene>
<dbReference type="CDD" id="cd03257">
    <property type="entry name" value="ABC_NikE_OppD_transporters"/>
    <property type="match status" value="1"/>
</dbReference>
<dbReference type="EMBL" id="LGKO01000005">
    <property type="protein sequence ID" value="KPL82319.1"/>
    <property type="molecule type" value="Genomic_DNA"/>
</dbReference>
<dbReference type="InterPro" id="IPR027417">
    <property type="entry name" value="P-loop_NTPase"/>
</dbReference>
<dbReference type="Pfam" id="PF00005">
    <property type="entry name" value="ABC_tran"/>
    <property type="match status" value="1"/>
</dbReference>
<dbReference type="SUPFAM" id="SSF52540">
    <property type="entry name" value="P-loop containing nucleoside triphosphate hydrolases"/>
    <property type="match status" value="1"/>
</dbReference>
<dbReference type="PROSITE" id="PS00211">
    <property type="entry name" value="ABC_TRANSPORTER_1"/>
    <property type="match status" value="1"/>
</dbReference>
<keyword evidence="2" id="KW-0813">Transport</keyword>
<dbReference type="Gene3D" id="3.40.50.300">
    <property type="entry name" value="P-loop containing nucleotide triphosphate hydrolases"/>
    <property type="match status" value="1"/>
</dbReference>
<dbReference type="InterPro" id="IPR013563">
    <property type="entry name" value="Oligopep_ABC_C"/>
</dbReference>
<organism evidence="6 7">
    <name type="scientific">Thermanaerothrix daxensis</name>
    <dbReference type="NCBI Taxonomy" id="869279"/>
    <lineage>
        <taxon>Bacteria</taxon>
        <taxon>Bacillati</taxon>
        <taxon>Chloroflexota</taxon>
        <taxon>Anaerolineae</taxon>
        <taxon>Anaerolineales</taxon>
        <taxon>Anaerolineaceae</taxon>
        <taxon>Thermanaerothrix</taxon>
    </lineage>
</organism>
<dbReference type="SMART" id="SM00382">
    <property type="entry name" value="AAA"/>
    <property type="match status" value="1"/>
</dbReference>
<evidence type="ECO:0000256" key="3">
    <source>
        <dbReference type="ARBA" id="ARBA00022741"/>
    </source>
</evidence>
<dbReference type="FunFam" id="3.40.50.300:FF:000016">
    <property type="entry name" value="Oligopeptide ABC transporter ATP-binding component"/>
    <property type="match status" value="1"/>
</dbReference>